<organism evidence="2 3">
    <name type="scientific">Mycoplasmopsis cynos</name>
    <dbReference type="NCBI Taxonomy" id="171284"/>
    <lineage>
        <taxon>Bacteria</taxon>
        <taxon>Bacillati</taxon>
        <taxon>Mycoplasmatota</taxon>
        <taxon>Mycoplasmoidales</taxon>
        <taxon>Metamycoplasmataceae</taxon>
        <taxon>Mycoplasmopsis</taxon>
    </lineage>
</organism>
<accession>A0ABD8AK31</accession>
<protein>
    <submittedName>
        <fullName evidence="2">Uncharacterized protein</fullName>
    </submittedName>
</protein>
<dbReference type="EMBL" id="CP141046">
    <property type="protein sequence ID" value="WQQ20209.1"/>
    <property type="molecule type" value="Genomic_DNA"/>
</dbReference>
<keyword evidence="1" id="KW-0472">Membrane</keyword>
<dbReference type="RefSeq" id="WP_284520470.1">
    <property type="nucleotide sequence ID" value="NZ_CP103987.1"/>
</dbReference>
<proteinExistence type="predicted"/>
<keyword evidence="1" id="KW-0812">Transmembrane</keyword>
<evidence type="ECO:0000313" key="2">
    <source>
        <dbReference type="EMBL" id="WQQ20209.1"/>
    </source>
</evidence>
<gene>
    <name evidence="2" type="ORF">RRG46_01520</name>
</gene>
<evidence type="ECO:0000256" key="1">
    <source>
        <dbReference type="SAM" id="Phobius"/>
    </source>
</evidence>
<reference evidence="2 3" key="1">
    <citation type="submission" date="2023-12" db="EMBL/GenBank/DDBJ databases">
        <title>Hybrid Genome Assemblies of Mycoplasma cynos and Mycoplasma felis isolated from Dogs and Cats with Infectious Respiratory Disease.</title>
        <authorList>
            <person name="Framst I."/>
            <person name="Cai H."/>
            <person name="Ramesh P."/>
            <person name="Maboni G."/>
        </authorList>
    </citation>
    <scope>NUCLEOTIDE SEQUENCE [LARGE SCALE GENOMIC DNA]</scope>
    <source>
        <strain evidence="2 3">30510</strain>
    </source>
</reference>
<feature type="transmembrane region" description="Helical" evidence="1">
    <location>
        <begin position="75"/>
        <end position="97"/>
    </location>
</feature>
<name>A0ABD8AK31_9BACT</name>
<dbReference type="AlphaFoldDB" id="A0ABD8AK31"/>
<dbReference type="Proteomes" id="UP001327314">
    <property type="component" value="Chromosome"/>
</dbReference>
<sequence length="101" mass="11974">MSKNIAELKEHLIHKYNLDEKYLNKLSEQELNELYEQKEKESLIIAKNPNKFFYIKSLPVPKEVETKTSSIGGKIVFFAFIIMLLLFFVLFFVLAFIKHFN</sequence>
<keyword evidence="1" id="KW-1133">Transmembrane helix</keyword>
<evidence type="ECO:0000313" key="3">
    <source>
        <dbReference type="Proteomes" id="UP001327314"/>
    </source>
</evidence>